<proteinExistence type="predicted"/>
<organism evidence="1 2">
    <name type="scientific">Nocardia veterana</name>
    <dbReference type="NCBI Taxonomy" id="132249"/>
    <lineage>
        <taxon>Bacteria</taxon>
        <taxon>Bacillati</taxon>
        <taxon>Actinomycetota</taxon>
        <taxon>Actinomycetes</taxon>
        <taxon>Mycobacteriales</taxon>
        <taxon>Nocardiaceae</taxon>
        <taxon>Nocardia</taxon>
    </lineage>
</organism>
<reference evidence="1 2" key="1">
    <citation type="submission" date="2020-04" db="EMBL/GenBank/DDBJ databases">
        <title>MicrobeNet Type strains.</title>
        <authorList>
            <person name="Nicholson A.C."/>
        </authorList>
    </citation>
    <scope>NUCLEOTIDE SEQUENCE [LARGE SCALE GENOMIC DNA]</scope>
    <source>
        <strain evidence="1 2">DSM 44445</strain>
    </source>
</reference>
<evidence type="ECO:0000313" key="1">
    <source>
        <dbReference type="EMBL" id="NKY87229.1"/>
    </source>
</evidence>
<sequence length="177" mass="17658">MGLGSLISGIGNFVKNNWSDALIGVATGAAFALGGPFGPLTAALAGGVLTGLRDGIKSDWDWGKVGEGFATGAVLGGVTGGLGVAGGAVKSMSKAALVNAGKSVLKKDAWKQAGKAVVSTTFWKNTAYDTYKDVLKKGRGTALMMGTYAGMQSGSQPAPIGDIEVMPIHVPTAAVGT</sequence>
<gene>
    <name evidence="1" type="ORF">HGA07_16510</name>
</gene>
<dbReference type="Proteomes" id="UP000523447">
    <property type="component" value="Unassembled WGS sequence"/>
</dbReference>
<dbReference type="RefSeq" id="WP_040723859.1">
    <property type="nucleotide sequence ID" value="NZ_CAWPHS010000008.1"/>
</dbReference>
<name>A0A7X6RJ49_9NOCA</name>
<accession>A0A7X6RJ49</accession>
<dbReference type="EMBL" id="JAAXPE010000016">
    <property type="protein sequence ID" value="NKY87229.1"/>
    <property type="molecule type" value="Genomic_DNA"/>
</dbReference>
<comment type="caution">
    <text evidence="1">The sequence shown here is derived from an EMBL/GenBank/DDBJ whole genome shotgun (WGS) entry which is preliminary data.</text>
</comment>
<keyword evidence="2" id="KW-1185">Reference proteome</keyword>
<protein>
    <submittedName>
        <fullName evidence="1">Uncharacterized protein</fullName>
    </submittedName>
</protein>
<dbReference type="AlphaFoldDB" id="A0A7X6RJ49"/>
<evidence type="ECO:0000313" key="2">
    <source>
        <dbReference type="Proteomes" id="UP000523447"/>
    </source>
</evidence>